<dbReference type="EMBL" id="KQ086084">
    <property type="protein sequence ID" value="KLO08625.1"/>
    <property type="molecule type" value="Genomic_DNA"/>
</dbReference>
<organism evidence="1 2">
    <name type="scientific">Schizopora paradoxa</name>
    <dbReference type="NCBI Taxonomy" id="27342"/>
    <lineage>
        <taxon>Eukaryota</taxon>
        <taxon>Fungi</taxon>
        <taxon>Dikarya</taxon>
        <taxon>Basidiomycota</taxon>
        <taxon>Agaricomycotina</taxon>
        <taxon>Agaricomycetes</taxon>
        <taxon>Hymenochaetales</taxon>
        <taxon>Schizoporaceae</taxon>
        <taxon>Schizopora</taxon>
    </lineage>
</organism>
<name>A0A0H2R9V0_9AGAM</name>
<accession>A0A0H2R9V0</accession>
<evidence type="ECO:0000313" key="2">
    <source>
        <dbReference type="Proteomes" id="UP000053477"/>
    </source>
</evidence>
<dbReference type="InParanoid" id="A0A0H2R9V0"/>
<protein>
    <submittedName>
        <fullName evidence="1">Uncharacterized protein</fullName>
    </submittedName>
</protein>
<evidence type="ECO:0000313" key="1">
    <source>
        <dbReference type="EMBL" id="KLO08625.1"/>
    </source>
</evidence>
<sequence>MKAPRLENIEESASNSVGSFQSFEVEAGQKWRWMEDDASVASVVDASFNVFAASSGQPQCIINGLKLEITWKTLLDSESREEVNMERGEAGASRPSFDLDQSLERRKCNYREAIQGDEYWCLLSKFEYDVGEKEKSKKPDRQHTDESEIRCITFRTPFPQEDCIELASNLARDPSRLKSGESETSRNIFDVRSSRRSRHKAVESKYESLKCAKLYENPDILNAIAMSKPLHPYIDTRMDADLPAALLKRRHESSSEIKSLLTVRWEELQDIHSV</sequence>
<dbReference type="AlphaFoldDB" id="A0A0H2R9V0"/>
<reference evidence="1 2" key="1">
    <citation type="submission" date="2015-04" db="EMBL/GenBank/DDBJ databases">
        <title>Complete genome sequence of Schizopora paradoxa KUC8140, a cosmopolitan wood degrader in East Asia.</title>
        <authorList>
            <consortium name="DOE Joint Genome Institute"/>
            <person name="Min B."/>
            <person name="Park H."/>
            <person name="Jang Y."/>
            <person name="Kim J.-J."/>
            <person name="Kim K.H."/>
            <person name="Pangilinan J."/>
            <person name="Lipzen A."/>
            <person name="Riley R."/>
            <person name="Grigoriev I.V."/>
            <person name="Spatafora J.W."/>
            <person name="Choi I.-G."/>
        </authorList>
    </citation>
    <scope>NUCLEOTIDE SEQUENCE [LARGE SCALE GENOMIC DNA]</scope>
    <source>
        <strain evidence="1 2">KUC8140</strain>
    </source>
</reference>
<gene>
    <name evidence="1" type="ORF">SCHPADRAFT_893746</name>
</gene>
<keyword evidence="2" id="KW-1185">Reference proteome</keyword>
<dbReference type="Proteomes" id="UP000053477">
    <property type="component" value="Unassembled WGS sequence"/>
</dbReference>
<proteinExistence type="predicted"/>